<evidence type="ECO:0000256" key="4">
    <source>
        <dbReference type="ARBA" id="ARBA00023136"/>
    </source>
</evidence>
<evidence type="ECO:0000313" key="8">
    <source>
        <dbReference type="Proteomes" id="UP001138500"/>
    </source>
</evidence>
<dbReference type="SUPFAM" id="SSF103481">
    <property type="entry name" value="Multidrug resistance efflux transporter EmrE"/>
    <property type="match status" value="1"/>
</dbReference>
<evidence type="ECO:0000256" key="5">
    <source>
        <dbReference type="SAM" id="Phobius"/>
    </source>
</evidence>
<keyword evidence="2 5" id="KW-0812">Transmembrane</keyword>
<dbReference type="Pfam" id="PF13127">
    <property type="entry name" value="DUF3955"/>
    <property type="match status" value="1"/>
</dbReference>
<feature type="transmembrane region" description="Helical" evidence="5">
    <location>
        <begin position="317"/>
        <end position="341"/>
    </location>
</feature>
<comment type="caution">
    <text evidence="7">The sequence shown here is derived from an EMBL/GenBank/DDBJ whole genome shotgun (WGS) entry which is preliminary data.</text>
</comment>
<dbReference type="EMBL" id="RIBY02000546">
    <property type="protein sequence ID" value="KAH9841180.1"/>
    <property type="molecule type" value="Genomic_DNA"/>
</dbReference>
<evidence type="ECO:0000313" key="7">
    <source>
        <dbReference type="EMBL" id="KAH9841180.1"/>
    </source>
</evidence>
<feature type="transmembrane region" description="Helical" evidence="5">
    <location>
        <begin position="190"/>
        <end position="209"/>
    </location>
</feature>
<reference evidence="7 8" key="2">
    <citation type="journal article" date="2021" name="Curr. Genet.">
        <title>Genetic response to nitrogen starvation in the aggressive Eucalyptus foliar pathogen Teratosphaeria destructans.</title>
        <authorList>
            <person name="Havenga M."/>
            <person name="Wingfield B.D."/>
            <person name="Wingfield M.J."/>
            <person name="Dreyer L.L."/>
            <person name="Roets F."/>
            <person name="Aylward J."/>
        </authorList>
    </citation>
    <scope>NUCLEOTIDE SEQUENCE [LARGE SCALE GENOMIC DNA]</scope>
    <source>
        <strain evidence="7">CMW44962</strain>
    </source>
</reference>
<feature type="domain" description="DUF3955" evidence="6">
    <location>
        <begin position="61"/>
        <end position="112"/>
    </location>
</feature>
<evidence type="ECO:0000256" key="3">
    <source>
        <dbReference type="ARBA" id="ARBA00022989"/>
    </source>
</evidence>
<dbReference type="PANTHER" id="PTHR23051">
    <property type="entry name" value="SOLUTE CARRIER FAMILY 35, MEMBER F5"/>
    <property type="match status" value="1"/>
</dbReference>
<protein>
    <submittedName>
        <fullName evidence="7">Solute carrier family 35</fullName>
    </submittedName>
</protein>
<feature type="transmembrane region" description="Helical" evidence="5">
    <location>
        <begin position="245"/>
        <end position="265"/>
    </location>
</feature>
<feature type="transmembrane region" description="Helical" evidence="5">
    <location>
        <begin position="410"/>
        <end position="428"/>
    </location>
</feature>
<feature type="transmembrane region" description="Helical" evidence="5">
    <location>
        <begin position="372"/>
        <end position="398"/>
    </location>
</feature>
<dbReference type="PANTHER" id="PTHR23051:SF0">
    <property type="entry name" value="SOLUTE CARRIER FAMILY 35 MEMBER F5"/>
    <property type="match status" value="1"/>
</dbReference>
<feature type="transmembrane region" description="Helical" evidence="5">
    <location>
        <begin position="57"/>
        <end position="75"/>
    </location>
</feature>
<dbReference type="InterPro" id="IPR037185">
    <property type="entry name" value="EmrE-like"/>
</dbReference>
<proteinExistence type="predicted"/>
<keyword evidence="3 5" id="KW-1133">Transmembrane helix</keyword>
<dbReference type="GO" id="GO:0000329">
    <property type="term" value="C:fungal-type vacuole membrane"/>
    <property type="evidence" value="ECO:0007669"/>
    <property type="project" value="TreeGrafter"/>
</dbReference>
<dbReference type="InterPro" id="IPR025016">
    <property type="entry name" value="DUF3955"/>
</dbReference>
<organism evidence="7 8">
    <name type="scientific">Teratosphaeria destructans</name>
    <dbReference type="NCBI Taxonomy" id="418781"/>
    <lineage>
        <taxon>Eukaryota</taxon>
        <taxon>Fungi</taxon>
        <taxon>Dikarya</taxon>
        <taxon>Ascomycota</taxon>
        <taxon>Pezizomycotina</taxon>
        <taxon>Dothideomycetes</taxon>
        <taxon>Dothideomycetidae</taxon>
        <taxon>Mycosphaerellales</taxon>
        <taxon>Teratosphaeriaceae</taxon>
        <taxon>Teratosphaeria</taxon>
    </lineage>
</organism>
<gene>
    <name evidence="7" type="ORF">Tdes44962_MAKER07901</name>
</gene>
<feature type="transmembrane region" description="Helical" evidence="5">
    <location>
        <begin position="215"/>
        <end position="233"/>
    </location>
</feature>
<accession>A0A9W7SY51</accession>
<keyword evidence="8" id="KW-1185">Reference proteome</keyword>
<dbReference type="OrthoDB" id="1436450at2759"/>
<feature type="transmembrane region" description="Helical" evidence="5">
    <location>
        <begin position="285"/>
        <end position="305"/>
    </location>
</feature>
<dbReference type="AlphaFoldDB" id="A0A9W7SY51"/>
<keyword evidence="4 5" id="KW-0472">Membrane</keyword>
<dbReference type="Proteomes" id="UP001138500">
    <property type="component" value="Unassembled WGS sequence"/>
</dbReference>
<evidence type="ECO:0000256" key="2">
    <source>
        <dbReference type="ARBA" id="ARBA00022692"/>
    </source>
</evidence>
<evidence type="ECO:0000256" key="1">
    <source>
        <dbReference type="ARBA" id="ARBA00004141"/>
    </source>
</evidence>
<evidence type="ECO:0000259" key="6">
    <source>
        <dbReference type="Pfam" id="PF13127"/>
    </source>
</evidence>
<reference evidence="7 8" key="1">
    <citation type="journal article" date="2018" name="IMA Fungus">
        <title>IMA Genome-F 10: Nine draft genome sequences of Claviceps purpurea s.lat., including C. arundinis, C. humidiphila, and C. cf. spartinae, pseudomolecules for the pitch canker pathogen Fusarium circinatum, draft genome of Davidsoniella eucalypti, Grosmannia galeiformis, Quambalaria eucalypti, and Teratosphaeria destructans.</title>
        <authorList>
            <person name="Wingfield B.D."/>
            <person name="Liu M."/>
            <person name="Nguyen H.D."/>
            <person name="Lane F.A."/>
            <person name="Morgan S.W."/>
            <person name="De Vos L."/>
            <person name="Wilken P.M."/>
            <person name="Duong T.A."/>
            <person name="Aylward J."/>
            <person name="Coetzee M.P."/>
            <person name="Dadej K."/>
            <person name="De Beer Z.W."/>
            <person name="Findlay W."/>
            <person name="Havenga M."/>
            <person name="Kolarik M."/>
            <person name="Menzies J.G."/>
            <person name="Naidoo K."/>
            <person name="Pochopski O."/>
            <person name="Shoukouhi P."/>
            <person name="Santana Q.C."/>
            <person name="Seifert K.A."/>
            <person name="Soal N."/>
            <person name="Steenkamp E.T."/>
            <person name="Tatham C.T."/>
            <person name="van der Nest M.A."/>
            <person name="Wingfield M.J."/>
        </authorList>
    </citation>
    <scope>NUCLEOTIDE SEQUENCE [LARGE SCALE GENOMIC DNA]</scope>
    <source>
        <strain evidence="7">CMW44962</strain>
    </source>
</reference>
<sequence length="453" mass="50490">MAAREPHTDLRHTNSALASTDGVRSDNSDSIPDRKLSPWQRCYSRLRDVTSWWRSKAARWTIGGVMIALTVFLWTTSNFLASSMFADDTYSKPFFVTYVNTSFFLVPLVPILGWRAWRRPDAVGTWWRRRSGREEGSERDEEVLRPASLDSGGRYSISGSRELLLGDREHEAKETTTQEPPLSMRELARLSLEFCLLWFAANYFVAASFQHTTVASSSIFTNTSGLFTFFIGWKMGVEHYSHKKLAAVISSLLGVILISYLDLTGKTADDEHRGDFPLMSNWEMAGGNALALISAFMYGLYASFMKKRIGDGERVNMALFFGLVGLFNVILLWPGFFLLHYTGVERFELPPSAVVTWTVLGNSFTSLISDLLWAYAVLFTTPLVVTLGLTLTIPLSLIGQGVLFGQWSPWAYWIGALIVVVSFALVSYEEQADEGVDGIKIPSAADVHGDGSA</sequence>
<comment type="subcellular location">
    <subcellularLocation>
        <location evidence="1">Membrane</location>
        <topology evidence="1">Multi-pass membrane protein</topology>
    </subcellularLocation>
</comment>
<name>A0A9W7SY51_9PEZI</name>
<feature type="transmembrane region" description="Helical" evidence="5">
    <location>
        <begin position="95"/>
        <end position="114"/>
    </location>
</feature>